<keyword evidence="9" id="KW-0963">Cytoplasm</keyword>
<dbReference type="EC" id="2.7.1.15" evidence="9 10"/>
<dbReference type="GO" id="GO:0005524">
    <property type="term" value="F:ATP binding"/>
    <property type="evidence" value="ECO:0007669"/>
    <property type="project" value="UniProtKB-UniRule"/>
</dbReference>
<protein>
    <recommendedName>
        <fullName evidence="9 10">Ribokinase</fullName>
        <shortName evidence="9">RK</shortName>
        <ecNumber evidence="9 10">2.7.1.15</ecNumber>
    </recommendedName>
</protein>
<feature type="domain" description="Carbohydrate kinase PfkB" evidence="11">
    <location>
        <begin position="3"/>
        <end position="290"/>
    </location>
</feature>
<feature type="binding site" evidence="9">
    <location>
        <position position="286"/>
    </location>
    <ligand>
        <name>K(+)</name>
        <dbReference type="ChEBI" id="CHEBI:29103"/>
    </ligand>
</feature>
<evidence type="ECO:0000256" key="2">
    <source>
        <dbReference type="ARBA" id="ARBA00022723"/>
    </source>
</evidence>
<comment type="cofactor">
    <cofactor evidence="9">
        <name>Mg(2+)</name>
        <dbReference type="ChEBI" id="CHEBI:18420"/>
    </cofactor>
    <text evidence="9">Requires a divalent cation, most likely magnesium in vivo, as an electrophilic catalyst to aid phosphoryl group transfer. It is the chelate of the metal and the nucleotide that is the actual substrate.</text>
</comment>
<feature type="binding site" evidence="9">
    <location>
        <position position="247"/>
    </location>
    <ligand>
        <name>K(+)</name>
        <dbReference type="ChEBI" id="CHEBI:29103"/>
    </ligand>
</feature>
<dbReference type="GO" id="GO:0005829">
    <property type="term" value="C:cytosol"/>
    <property type="evidence" value="ECO:0007669"/>
    <property type="project" value="TreeGrafter"/>
</dbReference>
<dbReference type="GO" id="GO:0004747">
    <property type="term" value="F:ribokinase activity"/>
    <property type="evidence" value="ECO:0007669"/>
    <property type="project" value="UniProtKB-UniRule"/>
</dbReference>
<feature type="binding site" evidence="9">
    <location>
        <position position="284"/>
    </location>
    <ligand>
        <name>K(+)</name>
        <dbReference type="ChEBI" id="CHEBI:29103"/>
    </ligand>
</feature>
<organism evidence="12 13">
    <name type="scientific">Sulfobacillus harzensis</name>
    <dbReference type="NCBI Taxonomy" id="2729629"/>
    <lineage>
        <taxon>Bacteria</taxon>
        <taxon>Bacillati</taxon>
        <taxon>Bacillota</taxon>
        <taxon>Clostridia</taxon>
        <taxon>Eubacteriales</taxon>
        <taxon>Clostridiales Family XVII. Incertae Sedis</taxon>
        <taxon>Sulfobacillus</taxon>
    </lineage>
</organism>
<keyword evidence="2 9" id="KW-0479">Metal-binding</keyword>
<keyword evidence="1 9" id="KW-0808">Transferase</keyword>
<dbReference type="CDD" id="cd01174">
    <property type="entry name" value="ribokinase"/>
    <property type="match status" value="1"/>
</dbReference>
<dbReference type="SUPFAM" id="SSF53613">
    <property type="entry name" value="Ribokinase-like"/>
    <property type="match status" value="1"/>
</dbReference>
<dbReference type="InterPro" id="IPR029056">
    <property type="entry name" value="Ribokinase-like"/>
</dbReference>
<comment type="subunit">
    <text evidence="9">Homodimer.</text>
</comment>
<dbReference type="InterPro" id="IPR011611">
    <property type="entry name" value="PfkB_dom"/>
</dbReference>
<comment type="similarity">
    <text evidence="9">Belongs to the carbohydrate kinase PfkB family. Ribokinase subfamily.</text>
</comment>
<feature type="binding site" evidence="9">
    <location>
        <position position="245"/>
    </location>
    <ligand>
        <name>K(+)</name>
        <dbReference type="ChEBI" id="CHEBI:29103"/>
    </ligand>
</feature>
<evidence type="ECO:0000313" key="13">
    <source>
        <dbReference type="Proteomes" id="UP000533476"/>
    </source>
</evidence>
<dbReference type="GO" id="GO:0046872">
    <property type="term" value="F:metal ion binding"/>
    <property type="evidence" value="ECO:0007669"/>
    <property type="project" value="UniProtKB-KW"/>
</dbReference>
<accession>A0A7Y0L0V9</accession>
<comment type="subcellular location">
    <subcellularLocation>
        <location evidence="9">Cytoplasm</location>
    </subcellularLocation>
</comment>
<evidence type="ECO:0000256" key="9">
    <source>
        <dbReference type="HAMAP-Rule" id="MF_01987"/>
    </source>
</evidence>
<proteinExistence type="inferred from homology"/>
<evidence type="ECO:0000256" key="4">
    <source>
        <dbReference type="ARBA" id="ARBA00022777"/>
    </source>
</evidence>
<dbReference type="GO" id="GO:0019303">
    <property type="term" value="P:D-ribose catabolic process"/>
    <property type="evidence" value="ECO:0007669"/>
    <property type="project" value="UniProtKB-UniRule"/>
</dbReference>
<evidence type="ECO:0000313" key="12">
    <source>
        <dbReference type="EMBL" id="NMP20983.1"/>
    </source>
</evidence>
<evidence type="ECO:0000256" key="7">
    <source>
        <dbReference type="ARBA" id="ARBA00022958"/>
    </source>
</evidence>
<comment type="caution">
    <text evidence="12">The sequence shown here is derived from an EMBL/GenBank/DDBJ whole genome shotgun (WGS) entry which is preliminary data.</text>
</comment>
<comment type="caution">
    <text evidence="9">Lacks conserved residue(s) required for the propagation of feature annotation.</text>
</comment>
<dbReference type="HAMAP" id="MF_01987">
    <property type="entry name" value="Ribokinase"/>
    <property type="match status" value="1"/>
</dbReference>
<feature type="active site" description="Proton acceptor" evidence="9">
    <location>
        <position position="251"/>
    </location>
</feature>
<keyword evidence="4 9" id="KW-0418">Kinase</keyword>
<comment type="catalytic activity">
    <reaction evidence="9">
        <text>D-ribose + ATP = D-ribose 5-phosphate + ADP + H(+)</text>
        <dbReference type="Rhea" id="RHEA:13697"/>
        <dbReference type="ChEBI" id="CHEBI:15378"/>
        <dbReference type="ChEBI" id="CHEBI:30616"/>
        <dbReference type="ChEBI" id="CHEBI:47013"/>
        <dbReference type="ChEBI" id="CHEBI:78346"/>
        <dbReference type="ChEBI" id="CHEBI:456216"/>
        <dbReference type="EC" id="2.7.1.15"/>
    </reaction>
</comment>
<dbReference type="UniPathway" id="UPA00916">
    <property type="reaction ID" value="UER00889"/>
</dbReference>
<feature type="binding site" evidence="9">
    <location>
        <begin position="219"/>
        <end position="224"/>
    </location>
    <ligand>
        <name>ATP</name>
        <dbReference type="ChEBI" id="CHEBI:30616"/>
    </ligand>
</feature>
<feature type="binding site" evidence="9">
    <location>
        <begin position="250"/>
        <end position="251"/>
    </location>
    <ligand>
        <name>ATP</name>
        <dbReference type="ChEBI" id="CHEBI:30616"/>
    </ligand>
</feature>
<gene>
    <name evidence="9 12" type="primary">rbsK</name>
    <name evidence="12" type="ORF">HIJ39_01255</name>
</gene>
<feature type="binding site" evidence="9">
    <location>
        <position position="139"/>
    </location>
    <ligand>
        <name>substrate</name>
    </ligand>
</feature>
<dbReference type="PRINTS" id="PR00990">
    <property type="entry name" value="RIBOKINASE"/>
</dbReference>
<sequence length="303" mass="31720">MAVVVLGSINLDLIAQIKSVPKAGETGLAENFMTSPGGKGANQALAARRMGAETALLGMVGEDAFAVQALKFLRQEDVDLSRIGVSREKSTGLAMIVVEASGQNAITVVPGANGVIGQDVLADLEARLTSKDILVLQLEVPLDVVEDAIAIARHIKARVMLDPAPAVANLPKSLYRVDIIAPNQVEAETLIGAQITDVRTAKAAARQLRSRGVEVAIVKLGEMGVVWATARGLFYLPGEPVKAIDAVGAGDAFFGALAARLDAGDALADAIRIANHAAALSTTKRGAQPSFARWEEVRQYLSN</sequence>
<name>A0A7Y0L0V9_9FIRM</name>
<dbReference type="RefSeq" id="WP_169095878.1">
    <property type="nucleotide sequence ID" value="NZ_JABBVZ010000003.1"/>
</dbReference>
<dbReference type="PANTHER" id="PTHR10584:SF166">
    <property type="entry name" value="RIBOKINASE"/>
    <property type="match status" value="1"/>
</dbReference>
<feature type="binding site" evidence="9">
    <location>
        <position position="251"/>
    </location>
    <ligand>
        <name>substrate</name>
    </ligand>
</feature>
<comment type="function">
    <text evidence="9">Catalyzes the phosphorylation of ribose at O-5 in a reaction requiring ATP and magnesium. The resulting D-ribose-5-phosphate can then be used either for sythesis of nucleotides, histidine, and tryptophan, or as a component of the pentose phosphate pathway.</text>
</comment>
<evidence type="ECO:0000259" key="11">
    <source>
        <dbReference type="Pfam" id="PF00294"/>
    </source>
</evidence>
<feature type="binding site" evidence="9">
    <location>
        <position position="275"/>
    </location>
    <ligand>
        <name>ATP</name>
        <dbReference type="ChEBI" id="CHEBI:30616"/>
    </ligand>
</feature>
<feature type="binding site" evidence="9">
    <location>
        <position position="290"/>
    </location>
    <ligand>
        <name>K(+)</name>
        <dbReference type="ChEBI" id="CHEBI:29103"/>
    </ligand>
</feature>
<dbReference type="AlphaFoldDB" id="A0A7Y0L0V9"/>
<feature type="binding site" evidence="9">
    <location>
        <position position="281"/>
    </location>
    <ligand>
        <name>K(+)</name>
        <dbReference type="ChEBI" id="CHEBI:29103"/>
    </ligand>
</feature>
<keyword evidence="8 9" id="KW-0119">Carbohydrate metabolism</keyword>
<dbReference type="Proteomes" id="UP000533476">
    <property type="component" value="Unassembled WGS sequence"/>
</dbReference>
<comment type="activity regulation">
    <text evidence="9">Activated by a monovalent cation that binds near, but not in, the active site. The most likely occupant of the site in vivo is potassium. Ion binding induces a conformational change that may alter substrate affinity.</text>
</comment>
<dbReference type="EMBL" id="JABBVZ010000003">
    <property type="protein sequence ID" value="NMP20983.1"/>
    <property type="molecule type" value="Genomic_DNA"/>
</dbReference>
<dbReference type="Pfam" id="PF00294">
    <property type="entry name" value="PfkB"/>
    <property type="match status" value="1"/>
</dbReference>
<feature type="binding site" evidence="9">
    <location>
        <begin position="38"/>
        <end position="42"/>
    </location>
    <ligand>
        <name>substrate</name>
    </ligand>
</feature>
<keyword evidence="13" id="KW-1185">Reference proteome</keyword>
<keyword evidence="6 9" id="KW-0460">Magnesium</keyword>
<keyword evidence="5 9" id="KW-0067">ATP-binding</keyword>
<dbReference type="InterPro" id="IPR011877">
    <property type="entry name" value="Ribokinase"/>
</dbReference>
<feature type="binding site" evidence="9">
    <location>
        <position position="183"/>
    </location>
    <ligand>
        <name>ATP</name>
        <dbReference type="ChEBI" id="CHEBI:30616"/>
    </ligand>
</feature>
<keyword evidence="3 9" id="KW-0547">Nucleotide-binding</keyword>
<dbReference type="PANTHER" id="PTHR10584">
    <property type="entry name" value="SUGAR KINASE"/>
    <property type="match status" value="1"/>
</dbReference>
<evidence type="ECO:0000256" key="5">
    <source>
        <dbReference type="ARBA" id="ARBA00022840"/>
    </source>
</evidence>
<evidence type="ECO:0000256" key="10">
    <source>
        <dbReference type="NCBIfam" id="TIGR02152"/>
    </source>
</evidence>
<evidence type="ECO:0000256" key="3">
    <source>
        <dbReference type="ARBA" id="ARBA00022741"/>
    </source>
</evidence>
<reference evidence="12 13" key="1">
    <citation type="submission" date="2020-04" db="EMBL/GenBank/DDBJ databases">
        <authorList>
            <person name="Zhang R."/>
            <person name="Schippers A."/>
        </authorList>
    </citation>
    <scope>NUCLEOTIDE SEQUENCE [LARGE SCALE GENOMIC DNA]</scope>
    <source>
        <strain evidence="12 13">DSM 109850</strain>
    </source>
</reference>
<evidence type="ECO:0000256" key="1">
    <source>
        <dbReference type="ARBA" id="ARBA00022679"/>
    </source>
</evidence>
<dbReference type="NCBIfam" id="TIGR02152">
    <property type="entry name" value="D_ribokin_bact"/>
    <property type="match status" value="1"/>
</dbReference>
<evidence type="ECO:0000256" key="8">
    <source>
        <dbReference type="ARBA" id="ARBA00023277"/>
    </source>
</evidence>
<evidence type="ECO:0000256" key="6">
    <source>
        <dbReference type="ARBA" id="ARBA00022842"/>
    </source>
</evidence>
<dbReference type="InterPro" id="IPR002139">
    <property type="entry name" value="Ribo/fructo_kinase"/>
</dbReference>
<keyword evidence="7 9" id="KW-0630">Potassium</keyword>
<comment type="pathway">
    <text evidence="9">Carbohydrate metabolism; D-ribose degradation; D-ribose 5-phosphate from beta-D-ribopyranose: step 2/2.</text>
</comment>
<feature type="binding site" evidence="9">
    <location>
        <begin position="10"/>
        <end position="12"/>
    </location>
    <ligand>
        <name>substrate</name>
    </ligand>
</feature>
<dbReference type="Gene3D" id="3.40.1190.20">
    <property type="match status" value="1"/>
</dbReference>